<dbReference type="InterPro" id="IPR027806">
    <property type="entry name" value="HARBI1_dom"/>
</dbReference>
<comment type="cofactor">
    <cofactor evidence="1">
        <name>a divalent metal cation</name>
        <dbReference type="ChEBI" id="CHEBI:60240"/>
    </cofactor>
</comment>
<dbReference type="AlphaFoldDB" id="A0ABD1YKZ7"/>
<evidence type="ECO:0000259" key="3">
    <source>
        <dbReference type="Pfam" id="PF13359"/>
    </source>
</evidence>
<keyword evidence="2" id="KW-0479">Metal-binding</keyword>
<dbReference type="EMBL" id="JBHFFA010000004">
    <property type="protein sequence ID" value="KAL2631393.1"/>
    <property type="molecule type" value="Genomic_DNA"/>
</dbReference>
<protein>
    <recommendedName>
        <fullName evidence="3">DDE Tnp4 domain-containing protein</fullName>
    </recommendedName>
</protein>
<keyword evidence="5" id="KW-1185">Reference proteome</keyword>
<dbReference type="Proteomes" id="UP001605036">
    <property type="component" value="Unassembled WGS sequence"/>
</dbReference>
<evidence type="ECO:0000313" key="4">
    <source>
        <dbReference type="EMBL" id="KAL2631393.1"/>
    </source>
</evidence>
<dbReference type="Pfam" id="PF13359">
    <property type="entry name" value="DDE_Tnp_4"/>
    <property type="match status" value="1"/>
</dbReference>
<dbReference type="GO" id="GO:0046872">
    <property type="term" value="F:metal ion binding"/>
    <property type="evidence" value="ECO:0007669"/>
    <property type="project" value="UniProtKB-KW"/>
</dbReference>
<evidence type="ECO:0000256" key="1">
    <source>
        <dbReference type="ARBA" id="ARBA00001968"/>
    </source>
</evidence>
<comment type="caution">
    <text evidence="4">The sequence shown here is derived from an EMBL/GenBank/DDBJ whole genome shotgun (WGS) entry which is preliminary data.</text>
</comment>
<gene>
    <name evidence="4" type="ORF">R1flu_016079</name>
</gene>
<sequence length="128" mass="14283">MSDRFGIGESTLAEIFDDCIDAINRILGLLFLRWPLPNEIGAVADAFFRRSSLPNVTGAIDGTHIRIWTPRLADNLVPYYNRKKYHSIALQAIVDADGYFLDVLVGLPGSTNDQHLLIFSGLYNQVCN</sequence>
<proteinExistence type="predicted"/>
<evidence type="ECO:0000313" key="5">
    <source>
        <dbReference type="Proteomes" id="UP001605036"/>
    </source>
</evidence>
<evidence type="ECO:0000256" key="2">
    <source>
        <dbReference type="ARBA" id="ARBA00022723"/>
    </source>
</evidence>
<name>A0ABD1YKZ7_9MARC</name>
<organism evidence="4 5">
    <name type="scientific">Riccia fluitans</name>
    <dbReference type="NCBI Taxonomy" id="41844"/>
    <lineage>
        <taxon>Eukaryota</taxon>
        <taxon>Viridiplantae</taxon>
        <taxon>Streptophyta</taxon>
        <taxon>Embryophyta</taxon>
        <taxon>Marchantiophyta</taxon>
        <taxon>Marchantiopsida</taxon>
        <taxon>Marchantiidae</taxon>
        <taxon>Marchantiales</taxon>
        <taxon>Ricciaceae</taxon>
        <taxon>Riccia</taxon>
    </lineage>
</organism>
<accession>A0ABD1YKZ7</accession>
<reference evidence="4 5" key="1">
    <citation type="submission" date="2024-09" db="EMBL/GenBank/DDBJ databases">
        <title>Chromosome-scale assembly of Riccia fluitans.</title>
        <authorList>
            <person name="Paukszto L."/>
            <person name="Sawicki J."/>
            <person name="Karawczyk K."/>
            <person name="Piernik-Szablinska J."/>
            <person name="Szczecinska M."/>
            <person name="Mazdziarz M."/>
        </authorList>
    </citation>
    <scope>NUCLEOTIDE SEQUENCE [LARGE SCALE GENOMIC DNA]</scope>
    <source>
        <strain evidence="4">Rf_01</strain>
        <tissue evidence="4">Aerial parts of the thallus</tissue>
    </source>
</reference>
<feature type="domain" description="DDE Tnp4" evidence="3">
    <location>
        <begin position="60"/>
        <end position="126"/>
    </location>
</feature>